<protein>
    <submittedName>
        <fullName evidence="3">Glucose 1-dehydrogenase</fullName>
        <ecNumber evidence="3">1.1.1.47</ecNumber>
    </submittedName>
</protein>
<dbReference type="GO" id="GO:0047936">
    <property type="term" value="F:glucose 1-dehydrogenase [NAD(P)+] activity"/>
    <property type="evidence" value="ECO:0007669"/>
    <property type="project" value="UniProtKB-EC"/>
</dbReference>
<dbReference type="PANTHER" id="PTHR42760:SF133">
    <property type="entry name" value="3-OXOACYL-[ACYL-CARRIER-PROTEIN] REDUCTASE"/>
    <property type="match status" value="1"/>
</dbReference>
<name>A0A523W1I7_UNCAE</name>
<evidence type="ECO:0000256" key="2">
    <source>
        <dbReference type="ARBA" id="ARBA00023002"/>
    </source>
</evidence>
<comment type="similarity">
    <text evidence="1">Belongs to the short-chain dehydrogenases/reductases (SDR) family.</text>
</comment>
<organism evidence="3 4">
    <name type="scientific">Aerophobetes bacterium</name>
    <dbReference type="NCBI Taxonomy" id="2030807"/>
    <lineage>
        <taxon>Bacteria</taxon>
        <taxon>Candidatus Aerophobota</taxon>
    </lineage>
</organism>
<dbReference type="GO" id="GO:0048038">
    <property type="term" value="F:quinone binding"/>
    <property type="evidence" value="ECO:0007669"/>
    <property type="project" value="TreeGrafter"/>
</dbReference>
<accession>A0A523W1I7</accession>
<dbReference type="PRINTS" id="PR00081">
    <property type="entry name" value="GDHRDH"/>
</dbReference>
<evidence type="ECO:0000313" key="4">
    <source>
        <dbReference type="Proteomes" id="UP000319130"/>
    </source>
</evidence>
<dbReference type="SUPFAM" id="SSF51735">
    <property type="entry name" value="NAD(P)-binding Rossmann-fold domains"/>
    <property type="match status" value="1"/>
</dbReference>
<dbReference type="Pfam" id="PF13561">
    <property type="entry name" value="adh_short_C2"/>
    <property type="match status" value="1"/>
</dbReference>
<dbReference type="PANTHER" id="PTHR42760">
    <property type="entry name" value="SHORT-CHAIN DEHYDROGENASES/REDUCTASES FAMILY MEMBER"/>
    <property type="match status" value="1"/>
</dbReference>
<evidence type="ECO:0000313" key="3">
    <source>
        <dbReference type="EMBL" id="TET60890.1"/>
    </source>
</evidence>
<dbReference type="GO" id="GO:0006633">
    <property type="term" value="P:fatty acid biosynthetic process"/>
    <property type="evidence" value="ECO:0007669"/>
    <property type="project" value="TreeGrafter"/>
</dbReference>
<dbReference type="EC" id="1.1.1.47" evidence="3"/>
<dbReference type="EMBL" id="SOIZ01000278">
    <property type="protein sequence ID" value="TET60890.1"/>
    <property type="molecule type" value="Genomic_DNA"/>
</dbReference>
<dbReference type="NCBIfam" id="NF005559">
    <property type="entry name" value="PRK07231.1"/>
    <property type="match status" value="1"/>
</dbReference>
<comment type="caution">
    <text evidence="3">The sequence shown here is derived from an EMBL/GenBank/DDBJ whole genome shotgun (WGS) entry which is preliminary data.</text>
</comment>
<reference evidence="3 4" key="1">
    <citation type="submission" date="2019-03" db="EMBL/GenBank/DDBJ databases">
        <title>Metabolic potential of uncultured bacteria and archaea associated with petroleum seepage in deep-sea sediments.</title>
        <authorList>
            <person name="Dong X."/>
            <person name="Hubert C."/>
        </authorList>
    </citation>
    <scope>NUCLEOTIDE SEQUENCE [LARGE SCALE GENOMIC DNA]</scope>
    <source>
        <strain evidence="3">E29_bin52</strain>
    </source>
</reference>
<dbReference type="PRINTS" id="PR00080">
    <property type="entry name" value="SDRFAMILY"/>
</dbReference>
<gene>
    <name evidence="3" type="ORF">E3J48_06185</name>
</gene>
<proteinExistence type="inferred from homology"/>
<dbReference type="InterPro" id="IPR036291">
    <property type="entry name" value="NAD(P)-bd_dom_sf"/>
</dbReference>
<dbReference type="FunFam" id="3.40.50.720:FF:000084">
    <property type="entry name" value="Short-chain dehydrogenase reductase"/>
    <property type="match status" value="1"/>
</dbReference>
<sequence>MNVSKMNLERKVATVTGGSRGLGRGMALALAEAGADVVVTSRTLPALEKVANEIRALGRKSLAIECDVSNVEDIRRMVQLAKDEMGRIDILVNNAGTIVRREALELGEEDWDPVINTILKGSFFCAQAVARVMIQQKKGKIINIGSLTSKIGIPGRIAYVASRGGILQLTKALAVEWAKYNINVNAIGPGYYETQQTAPLFADKAWTERALKKIPLGRFGTAEDLAGAVVFLSSDASDYITGQMIFVDGGWLAM</sequence>
<dbReference type="InterPro" id="IPR002347">
    <property type="entry name" value="SDR_fam"/>
</dbReference>
<keyword evidence="2 3" id="KW-0560">Oxidoreductase</keyword>
<dbReference type="Proteomes" id="UP000319130">
    <property type="component" value="Unassembled WGS sequence"/>
</dbReference>
<dbReference type="Gene3D" id="3.40.50.720">
    <property type="entry name" value="NAD(P)-binding Rossmann-like Domain"/>
    <property type="match status" value="1"/>
</dbReference>
<dbReference type="AlphaFoldDB" id="A0A523W1I7"/>
<evidence type="ECO:0000256" key="1">
    <source>
        <dbReference type="ARBA" id="ARBA00006484"/>
    </source>
</evidence>